<accession>A0AAD7ZDS6</accession>
<reference evidence="1" key="1">
    <citation type="journal article" date="2023" name="IScience">
        <title>Live-bearing cockroach genome reveals convergent evolutionary mechanisms linked to viviparity in insects and beyond.</title>
        <authorList>
            <person name="Fouks B."/>
            <person name="Harrison M.C."/>
            <person name="Mikhailova A.A."/>
            <person name="Marchal E."/>
            <person name="English S."/>
            <person name="Carruthers M."/>
            <person name="Jennings E.C."/>
            <person name="Chiamaka E.L."/>
            <person name="Frigard R.A."/>
            <person name="Pippel M."/>
            <person name="Attardo G.M."/>
            <person name="Benoit J.B."/>
            <person name="Bornberg-Bauer E."/>
            <person name="Tobe S.S."/>
        </authorList>
    </citation>
    <scope>NUCLEOTIDE SEQUENCE</scope>
    <source>
        <strain evidence="1">Stay&amp;Tobe</strain>
    </source>
</reference>
<protein>
    <submittedName>
        <fullName evidence="1">Uncharacterized protein</fullName>
    </submittedName>
</protein>
<evidence type="ECO:0000313" key="2">
    <source>
        <dbReference type="Proteomes" id="UP001233999"/>
    </source>
</evidence>
<dbReference type="AlphaFoldDB" id="A0AAD7ZDS6"/>
<gene>
    <name evidence="1" type="ORF">L9F63_005445</name>
</gene>
<evidence type="ECO:0000313" key="1">
    <source>
        <dbReference type="EMBL" id="KAJ9578327.1"/>
    </source>
</evidence>
<proteinExistence type="predicted"/>
<dbReference type="Proteomes" id="UP001233999">
    <property type="component" value="Unassembled WGS sequence"/>
</dbReference>
<comment type="caution">
    <text evidence="1">The sequence shown here is derived from an EMBL/GenBank/DDBJ whole genome shotgun (WGS) entry which is preliminary data.</text>
</comment>
<feature type="non-terminal residue" evidence="1">
    <location>
        <position position="140"/>
    </location>
</feature>
<keyword evidence="2" id="KW-1185">Reference proteome</keyword>
<reference evidence="1" key="2">
    <citation type="submission" date="2023-05" db="EMBL/GenBank/DDBJ databases">
        <authorList>
            <person name="Fouks B."/>
        </authorList>
    </citation>
    <scope>NUCLEOTIDE SEQUENCE</scope>
    <source>
        <strain evidence="1">Stay&amp;Tobe</strain>
        <tissue evidence="1">Testes</tissue>
    </source>
</reference>
<feature type="non-terminal residue" evidence="1">
    <location>
        <position position="1"/>
    </location>
</feature>
<dbReference type="EMBL" id="JASPKZ010008888">
    <property type="protein sequence ID" value="KAJ9578327.1"/>
    <property type="molecule type" value="Genomic_DNA"/>
</dbReference>
<organism evidence="1 2">
    <name type="scientific">Diploptera punctata</name>
    <name type="common">Pacific beetle cockroach</name>
    <dbReference type="NCBI Taxonomy" id="6984"/>
    <lineage>
        <taxon>Eukaryota</taxon>
        <taxon>Metazoa</taxon>
        <taxon>Ecdysozoa</taxon>
        <taxon>Arthropoda</taxon>
        <taxon>Hexapoda</taxon>
        <taxon>Insecta</taxon>
        <taxon>Pterygota</taxon>
        <taxon>Neoptera</taxon>
        <taxon>Polyneoptera</taxon>
        <taxon>Dictyoptera</taxon>
        <taxon>Blattodea</taxon>
        <taxon>Blaberoidea</taxon>
        <taxon>Blaberidae</taxon>
        <taxon>Diplopterinae</taxon>
        <taxon>Diploptera</taxon>
    </lineage>
</organism>
<name>A0AAD7ZDS6_DIPPU</name>
<sequence>VYPVNRLEPTRSDLSDRDRIRDTFFTIPFQMENCYREDVSLESVMEYVQKYINNWKSHNSKSHTSLLPPRQKIVGTSKKALDGKFLFETNTINVFCFTKLPYNFYFLFHLYDSLANLYKFRRKKKWFKQHPCAVKNTECM</sequence>